<dbReference type="PANTHER" id="PTHR46953:SF1">
    <property type="entry name" value="G-PROTEIN COUPLED RECEPTOR MTH-LIKE 1-RELATED"/>
    <property type="match status" value="1"/>
</dbReference>
<reference evidence="10" key="1">
    <citation type="submission" date="2025-08" db="UniProtKB">
        <authorList>
            <consortium name="RefSeq"/>
        </authorList>
    </citation>
    <scope>IDENTIFICATION</scope>
    <source>
        <strain evidence="10">11010-0011.00</strain>
        <tissue evidence="10">Whole body</tissue>
    </source>
</reference>
<keyword evidence="3 6" id="KW-1133">Transmembrane helix</keyword>
<dbReference type="PANTHER" id="PTHR46953">
    <property type="entry name" value="G-PROTEIN COUPLED RECEPTOR MTH-LIKE 1-RELATED"/>
    <property type="match status" value="1"/>
</dbReference>
<dbReference type="GO" id="GO:0007166">
    <property type="term" value="P:cell surface receptor signaling pathway"/>
    <property type="evidence" value="ECO:0007669"/>
    <property type="project" value="InterPro"/>
</dbReference>
<dbReference type="GO" id="GO:0016020">
    <property type="term" value="C:membrane"/>
    <property type="evidence" value="ECO:0007669"/>
    <property type="project" value="UniProtKB-SubCell"/>
</dbReference>
<dbReference type="InterPro" id="IPR017981">
    <property type="entry name" value="GPCR_2-like_7TM"/>
</dbReference>
<evidence type="ECO:0000256" key="5">
    <source>
        <dbReference type="SAM" id="MobiDB-lite"/>
    </source>
</evidence>
<gene>
    <name evidence="10" type="primary">LOC115629872</name>
</gene>
<dbReference type="InterPro" id="IPR052808">
    <property type="entry name" value="GPCR_Mth-like"/>
</dbReference>
<evidence type="ECO:0000256" key="7">
    <source>
        <dbReference type="SAM" id="SignalP"/>
    </source>
</evidence>
<dbReference type="PROSITE" id="PS50261">
    <property type="entry name" value="G_PROTEIN_RECEP_F2_4"/>
    <property type="match status" value="1"/>
</dbReference>
<dbReference type="InterPro" id="IPR000832">
    <property type="entry name" value="GPCR_2_secretin-like"/>
</dbReference>
<accession>A0A6J2U5A7</accession>
<feature type="transmembrane region" description="Helical" evidence="6">
    <location>
        <begin position="549"/>
        <end position="570"/>
    </location>
</feature>
<evidence type="ECO:0000259" key="8">
    <source>
        <dbReference type="PROSITE" id="PS50261"/>
    </source>
</evidence>
<dbReference type="Pfam" id="PF00002">
    <property type="entry name" value="7tm_2"/>
    <property type="match status" value="1"/>
</dbReference>
<dbReference type="OrthoDB" id="8191206at2759"/>
<dbReference type="Proteomes" id="UP000504634">
    <property type="component" value="Unplaced"/>
</dbReference>
<evidence type="ECO:0000256" key="2">
    <source>
        <dbReference type="ARBA" id="ARBA00022692"/>
    </source>
</evidence>
<feature type="transmembrane region" description="Helical" evidence="6">
    <location>
        <begin position="576"/>
        <end position="597"/>
    </location>
</feature>
<dbReference type="GO" id="GO:0004930">
    <property type="term" value="F:G protein-coupled receptor activity"/>
    <property type="evidence" value="ECO:0007669"/>
    <property type="project" value="InterPro"/>
</dbReference>
<dbReference type="Gene3D" id="1.20.1070.10">
    <property type="entry name" value="Rhodopsin 7-helix transmembrane proteins"/>
    <property type="match status" value="1"/>
</dbReference>
<comment type="subcellular location">
    <subcellularLocation>
        <location evidence="1">Membrane</location>
        <topology evidence="1">Multi-pass membrane protein</topology>
    </subcellularLocation>
</comment>
<keyword evidence="7" id="KW-0732">Signal</keyword>
<evidence type="ECO:0000256" key="6">
    <source>
        <dbReference type="SAM" id="Phobius"/>
    </source>
</evidence>
<dbReference type="CDD" id="cd15039">
    <property type="entry name" value="7tmB3_Methuselah-like"/>
    <property type="match status" value="1"/>
</dbReference>
<proteinExistence type="predicted"/>
<feature type="transmembrane region" description="Helical" evidence="6">
    <location>
        <begin position="342"/>
        <end position="366"/>
    </location>
</feature>
<organism evidence="9 10">
    <name type="scientific">Drosophila lebanonensis</name>
    <name type="common">Fruit fly</name>
    <name type="synonym">Scaptodrosophila lebanonensis</name>
    <dbReference type="NCBI Taxonomy" id="7225"/>
    <lineage>
        <taxon>Eukaryota</taxon>
        <taxon>Metazoa</taxon>
        <taxon>Ecdysozoa</taxon>
        <taxon>Arthropoda</taxon>
        <taxon>Hexapoda</taxon>
        <taxon>Insecta</taxon>
        <taxon>Pterygota</taxon>
        <taxon>Neoptera</taxon>
        <taxon>Endopterygota</taxon>
        <taxon>Diptera</taxon>
        <taxon>Brachycera</taxon>
        <taxon>Muscomorpha</taxon>
        <taxon>Ephydroidea</taxon>
        <taxon>Drosophilidae</taxon>
        <taxon>Scaptodrosophila</taxon>
    </lineage>
</organism>
<sequence>MAAIKHCKKHLLISLLLIFILIKTQLTHSIEFDDVVFAASSTPGPMLTYPTSSGRPQRPSVKLNKCCHFGEYLNATTRTCIAGSSEHWVPLVYLIQRHAYFNPVGGHPSFMEFSPNMRPSIPQQRQQQDEEQGQDLSSCRDQDLELFQDRQAKLVIFGNGSLYVRERAVLIKPLSYCVDRQVALVCFTRSVASTPDQKQREREGVGNVTAPLRLYKCCGKNRNYDSVTKTCSIAAKGNGQLTLTPQLEAGAYQTLYGLPECSKEAYNASYVIAGDWQEAQLNRSSGELHLTHKNLSASQYCLEHTQRDGEVKIIACTQHFSPAINLEVDSDGQTSGARLQKAVLNVGILISVVFLAATLAAGYMMPAVHHALHWRCQIYYVFCLLVGEVLLAIEQLHTALVSGSGWCLLVAVGMQFFFLSAFFWLNTMCFNIWWTFRDFRPSSLERNQEALRLRLYSAYAWGVPLLICTIAACVDQLPDTTLLRPGFAQPYCWFDNRTLAIFAYFYGPIGLLLCANIALFISTTHQLTCGLWKRDDVKSSTEKSALGKVCLKLVVVMGVTWIADIISWIVGGPHEAWLLTDLINALQGVFIFIVVGCQPQVWTACKRICCPRLRHDITNTTNGVQHSSSSQGLPSMAGCGTEFTQNTSMNITSTQCTSSSSPPNSSSNKGVCVSGDFGSSVDNTGVDSSANGSGDSAAALTDSAMITTAKIPMETIC</sequence>
<feature type="domain" description="G-protein coupled receptors family 2 profile 2" evidence="8">
    <location>
        <begin position="340"/>
        <end position="599"/>
    </location>
</feature>
<feature type="transmembrane region" description="Helical" evidence="6">
    <location>
        <begin position="455"/>
        <end position="477"/>
    </location>
</feature>
<keyword evidence="2 6" id="KW-0812">Transmembrane</keyword>
<feature type="transmembrane region" description="Helical" evidence="6">
    <location>
        <begin position="378"/>
        <end position="396"/>
    </location>
</feature>
<keyword evidence="4 6" id="KW-0472">Membrane</keyword>
<keyword evidence="9" id="KW-1185">Reference proteome</keyword>
<dbReference type="AlphaFoldDB" id="A0A6J2U5A7"/>
<evidence type="ECO:0000313" key="10">
    <source>
        <dbReference type="RefSeq" id="XP_030382327.1"/>
    </source>
</evidence>
<evidence type="ECO:0000313" key="9">
    <source>
        <dbReference type="Proteomes" id="UP000504634"/>
    </source>
</evidence>
<feature type="region of interest" description="Disordered" evidence="5">
    <location>
        <begin position="112"/>
        <end position="135"/>
    </location>
</feature>
<feature type="chain" id="PRO_5027045419" evidence="7">
    <location>
        <begin position="30"/>
        <end position="717"/>
    </location>
</feature>
<feature type="transmembrane region" description="Helical" evidence="6">
    <location>
        <begin position="503"/>
        <end position="528"/>
    </location>
</feature>
<dbReference type="RefSeq" id="XP_030382327.1">
    <property type="nucleotide sequence ID" value="XM_030526467.1"/>
</dbReference>
<evidence type="ECO:0000256" key="1">
    <source>
        <dbReference type="ARBA" id="ARBA00004141"/>
    </source>
</evidence>
<protein>
    <submittedName>
        <fullName evidence="10">Probable G-protein coupled receptor Mth-like 1</fullName>
    </submittedName>
</protein>
<evidence type="ECO:0000256" key="3">
    <source>
        <dbReference type="ARBA" id="ARBA00022989"/>
    </source>
</evidence>
<name>A0A6J2U5A7_DROLE</name>
<dbReference type="CTD" id="32637"/>
<feature type="signal peptide" evidence="7">
    <location>
        <begin position="1"/>
        <end position="29"/>
    </location>
</feature>
<dbReference type="GeneID" id="115629872"/>
<feature type="transmembrane region" description="Helical" evidence="6">
    <location>
        <begin position="408"/>
        <end position="434"/>
    </location>
</feature>
<evidence type="ECO:0000256" key="4">
    <source>
        <dbReference type="ARBA" id="ARBA00023136"/>
    </source>
</evidence>